<feature type="domain" description="SLH" evidence="3">
    <location>
        <begin position="37"/>
        <end position="100"/>
    </location>
</feature>
<dbReference type="InterPro" id="IPR001119">
    <property type="entry name" value="SLH_dom"/>
</dbReference>
<dbReference type="EMBL" id="DYUC01000056">
    <property type="protein sequence ID" value="HJG86553.1"/>
    <property type="molecule type" value="Genomic_DNA"/>
</dbReference>
<keyword evidence="1" id="KW-0677">Repeat</keyword>
<dbReference type="Pfam" id="PF20257">
    <property type="entry name" value="SAM_HAT_C"/>
    <property type="match status" value="1"/>
</dbReference>
<dbReference type="SUPFAM" id="SSF52799">
    <property type="entry name" value="(Phosphotyrosine protein) phosphatases II"/>
    <property type="match status" value="1"/>
</dbReference>
<evidence type="ECO:0000313" key="4">
    <source>
        <dbReference type="EMBL" id="HJG86553.1"/>
    </source>
</evidence>
<evidence type="ECO:0000313" key="5">
    <source>
        <dbReference type="Proteomes" id="UP000760668"/>
    </source>
</evidence>
<feature type="signal peptide" evidence="2">
    <location>
        <begin position="1"/>
        <end position="26"/>
    </location>
</feature>
<name>A0A921ML01_9FIRM</name>
<dbReference type="InterPro" id="IPR046470">
    <property type="entry name" value="SAM_HAT_C"/>
</dbReference>
<comment type="caution">
    <text evidence="4">The sequence shown here is derived from an EMBL/GenBank/DDBJ whole genome shotgun (WGS) entry which is preliminary data.</text>
</comment>
<proteinExistence type="predicted"/>
<evidence type="ECO:0000256" key="2">
    <source>
        <dbReference type="SAM" id="SignalP"/>
    </source>
</evidence>
<reference evidence="4" key="1">
    <citation type="journal article" date="2021" name="PeerJ">
        <title>Extensive microbial diversity within the chicken gut microbiome revealed by metagenomics and culture.</title>
        <authorList>
            <person name="Gilroy R."/>
            <person name="Ravi A."/>
            <person name="Getino M."/>
            <person name="Pursley I."/>
            <person name="Horton D.L."/>
            <person name="Alikhan N.F."/>
            <person name="Baker D."/>
            <person name="Gharbi K."/>
            <person name="Hall N."/>
            <person name="Watson M."/>
            <person name="Adriaenssens E.M."/>
            <person name="Foster-Nyarko E."/>
            <person name="Jarju S."/>
            <person name="Secka A."/>
            <person name="Antonio M."/>
            <person name="Oren A."/>
            <person name="Chaudhuri R.R."/>
            <person name="La Ragione R."/>
            <person name="Hildebrand F."/>
            <person name="Pallen M.J."/>
        </authorList>
    </citation>
    <scope>NUCLEOTIDE SEQUENCE</scope>
    <source>
        <strain evidence="4">CHK179-5677</strain>
    </source>
</reference>
<feature type="chain" id="PRO_5038100492" evidence="2">
    <location>
        <begin position="27"/>
        <end position="736"/>
    </location>
</feature>
<sequence>MKGKKKLLTLPLAAAMVLSLAVPAMAAEETAGPEESAKAAFTDVAADAWYAPAVSYVTGEGIMNGTGEAVFSPDMTVTRGMVYQTLYNMAGRPAVAEAATFHDVAGKWYADAAAWAEDEGLTAGTGQGAFDGERAMTRQELGKVFADYADAQGAHAANADLSAYTDAASVADWARDGVERAVALGLLSGNQNRLSPTGTAQRSELAQLLMNFGALGFESPAEAYIQAHADDFFLTGKTEYTIQGMMVSKETSFHNELENVDYTATDDGESVVLKGTVGEQWVAKLSKVLETYTKADGTALTAEDFTGSKDTFIDLKTKAEPDTNFACFVPADVRLTVNTAWGDVLHVNDPSSEHGYGDYLVCPNKDGAPDFSDVWVVNGAVFSNTYDVTRGPVVGSVAAVEKYGNLDLDIKPEALYTAGLELGDVLDVTVNGVSLEIPFCTAYSDVNTGENVVRDNQESDILVVAINMGDFAGTYGVEEGDVVSFTLAEKAGYLGQYQAHQLQRTNERSDYASDEVFANFRPVVLGDIAEGVLYRTSSPVNPEIGRAAYADDLIEKAGVKTVVNLADSDEAIQGYFAAEGFDSPYYKSLYEAGSVVALNMGVDYKSEDFQSKLKTGLEFIIAHEGPYAIHCNEGKDRAGFTAILLEALMGATQDEIVADYMVSYENYYHVEKGSEQYDLISEVAVGMLRDLAGLEKDADLSEVDLQKAAEDYLTGIGLTADQISALTARLSTPIEG</sequence>
<dbReference type="InterPro" id="IPR026893">
    <property type="entry name" value="Tyr/Ser_Pase_IphP-type"/>
</dbReference>
<keyword evidence="2" id="KW-0732">Signal</keyword>
<dbReference type="Gene3D" id="2.40.30.90">
    <property type="entry name" value="Bacterial fluorinating enzyme like"/>
    <property type="match status" value="1"/>
</dbReference>
<dbReference type="AlphaFoldDB" id="A0A921ML01"/>
<reference evidence="4" key="2">
    <citation type="submission" date="2021-09" db="EMBL/GenBank/DDBJ databases">
        <authorList>
            <person name="Gilroy R."/>
        </authorList>
    </citation>
    <scope>NUCLEOTIDE SEQUENCE</scope>
    <source>
        <strain evidence="4">CHK179-5677</strain>
    </source>
</reference>
<dbReference type="InterPro" id="IPR023227">
    <property type="entry name" value="SAM_OH_AdoTrfase_C_sf"/>
</dbReference>
<dbReference type="GO" id="GO:0004721">
    <property type="term" value="F:phosphoprotein phosphatase activity"/>
    <property type="evidence" value="ECO:0007669"/>
    <property type="project" value="InterPro"/>
</dbReference>
<feature type="domain" description="SLH" evidence="3">
    <location>
        <begin position="161"/>
        <end position="223"/>
    </location>
</feature>
<dbReference type="InterPro" id="IPR029021">
    <property type="entry name" value="Prot-tyrosine_phosphatase-like"/>
</dbReference>
<dbReference type="Pfam" id="PF13350">
    <property type="entry name" value="Y_phosphatase3"/>
    <property type="match status" value="1"/>
</dbReference>
<dbReference type="Proteomes" id="UP000760668">
    <property type="component" value="Unassembled WGS sequence"/>
</dbReference>
<dbReference type="SUPFAM" id="SSF101852">
    <property type="entry name" value="Bacterial fluorinating enzyme, C-terminal domain"/>
    <property type="match status" value="1"/>
</dbReference>
<protein>
    <submittedName>
        <fullName evidence="4">S-layer homology domain-containing protein</fullName>
    </submittedName>
</protein>
<evidence type="ECO:0000259" key="3">
    <source>
        <dbReference type="PROSITE" id="PS51272"/>
    </source>
</evidence>
<evidence type="ECO:0000256" key="1">
    <source>
        <dbReference type="ARBA" id="ARBA00022737"/>
    </source>
</evidence>
<dbReference type="PROSITE" id="PS51272">
    <property type="entry name" value="SLH"/>
    <property type="match status" value="2"/>
</dbReference>
<gene>
    <name evidence="4" type="ORF">K8V01_05975</name>
</gene>
<dbReference type="Pfam" id="PF00395">
    <property type="entry name" value="SLH"/>
    <property type="match status" value="3"/>
</dbReference>
<dbReference type="Gene3D" id="3.90.190.10">
    <property type="entry name" value="Protein tyrosine phosphatase superfamily"/>
    <property type="match status" value="1"/>
</dbReference>
<accession>A0A921ML01</accession>
<dbReference type="RefSeq" id="WP_295369700.1">
    <property type="nucleotide sequence ID" value="NZ_DYUC01000056.1"/>
</dbReference>
<organism evidence="4 5">
    <name type="scientific">Pseudoflavonifractor capillosus</name>
    <dbReference type="NCBI Taxonomy" id="106588"/>
    <lineage>
        <taxon>Bacteria</taxon>
        <taxon>Bacillati</taxon>
        <taxon>Bacillota</taxon>
        <taxon>Clostridia</taxon>
        <taxon>Eubacteriales</taxon>
        <taxon>Oscillospiraceae</taxon>
        <taxon>Pseudoflavonifractor</taxon>
    </lineage>
</organism>